<organism evidence="8 9">
    <name type="scientific">Oryza meyeriana var. granulata</name>
    <dbReference type="NCBI Taxonomy" id="110450"/>
    <lineage>
        <taxon>Eukaryota</taxon>
        <taxon>Viridiplantae</taxon>
        <taxon>Streptophyta</taxon>
        <taxon>Embryophyta</taxon>
        <taxon>Tracheophyta</taxon>
        <taxon>Spermatophyta</taxon>
        <taxon>Magnoliopsida</taxon>
        <taxon>Liliopsida</taxon>
        <taxon>Poales</taxon>
        <taxon>Poaceae</taxon>
        <taxon>BOP clade</taxon>
        <taxon>Oryzoideae</taxon>
        <taxon>Oryzeae</taxon>
        <taxon>Oryzinae</taxon>
        <taxon>Oryza</taxon>
        <taxon>Oryza meyeriana</taxon>
    </lineage>
</organism>
<keyword evidence="3" id="KW-0238">DNA-binding</keyword>
<evidence type="ECO:0000256" key="2">
    <source>
        <dbReference type="ARBA" id="ARBA00023015"/>
    </source>
</evidence>
<dbReference type="PROSITE" id="PS50863">
    <property type="entry name" value="B3"/>
    <property type="match status" value="1"/>
</dbReference>
<dbReference type="GO" id="GO:0003677">
    <property type="term" value="F:DNA binding"/>
    <property type="evidence" value="ECO:0007669"/>
    <property type="project" value="UniProtKB-KW"/>
</dbReference>
<keyword evidence="5" id="KW-0539">Nucleus</keyword>
<comment type="subcellular location">
    <subcellularLocation>
        <location evidence="1">Nucleus</location>
    </subcellularLocation>
</comment>
<evidence type="ECO:0000256" key="6">
    <source>
        <dbReference type="SAM" id="MobiDB-lite"/>
    </source>
</evidence>
<accession>A0A6G1DPZ1</accession>
<dbReference type="GO" id="GO:0005634">
    <property type="term" value="C:nucleus"/>
    <property type="evidence" value="ECO:0007669"/>
    <property type="project" value="UniProtKB-SubCell"/>
</dbReference>
<dbReference type="Proteomes" id="UP000479710">
    <property type="component" value="Unassembled WGS sequence"/>
</dbReference>
<protein>
    <recommendedName>
        <fullName evidence="7">TF-B3 domain-containing protein</fullName>
    </recommendedName>
</protein>
<keyword evidence="4" id="KW-0804">Transcription</keyword>
<evidence type="ECO:0000313" key="9">
    <source>
        <dbReference type="Proteomes" id="UP000479710"/>
    </source>
</evidence>
<dbReference type="SUPFAM" id="SSF101936">
    <property type="entry name" value="DNA-binding pseudobarrel domain"/>
    <property type="match status" value="2"/>
</dbReference>
<evidence type="ECO:0000259" key="7">
    <source>
        <dbReference type="PROSITE" id="PS50863"/>
    </source>
</evidence>
<gene>
    <name evidence="8" type="ORF">E2562_028944</name>
</gene>
<dbReference type="CDD" id="cd10017">
    <property type="entry name" value="B3_DNA"/>
    <property type="match status" value="1"/>
</dbReference>
<dbReference type="Pfam" id="PF02362">
    <property type="entry name" value="B3"/>
    <property type="match status" value="1"/>
</dbReference>
<sequence>MAALEAPEEEGVRRQKFFKILLPGTFESTLLGRNQHGRPLCFAGTGWRTFVRASRLAPGHMLLFEHRGGLHFAVDLFDHSGCLKDDDQADAENMESGNAAAWRRAFAGAMKKKRRKRSRSPAASAAAEGSCGQEEERQEDPLRLQIARPYQLGFLDVSKSFCERMGWTSSRSAELSLLQRDDDEDEGRRWAVNVKVSGNGGMICGGWLAFAKDNDLSLNDTCVFKPPQPRRLFHDDGSRKLLQVQILRST</sequence>
<dbReference type="InterPro" id="IPR039218">
    <property type="entry name" value="REM_fam"/>
</dbReference>
<feature type="domain" description="TF-B3" evidence="7">
    <location>
        <begin position="140"/>
        <end position="250"/>
    </location>
</feature>
<dbReference type="EMBL" id="SPHZ02000006">
    <property type="protein sequence ID" value="KAF0914461.1"/>
    <property type="molecule type" value="Genomic_DNA"/>
</dbReference>
<evidence type="ECO:0000256" key="1">
    <source>
        <dbReference type="ARBA" id="ARBA00004123"/>
    </source>
</evidence>
<comment type="caution">
    <text evidence="8">The sequence shown here is derived from an EMBL/GenBank/DDBJ whole genome shotgun (WGS) entry which is preliminary data.</text>
</comment>
<evidence type="ECO:0000256" key="5">
    <source>
        <dbReference type="ARBA" id="ARBA00023242"/>
    </source>
</evidence>
<reference evidence="8 9" key="1">
    <citation type="submission" date="2019-11" db="EMBL/GenBank/DDBJ databases">
        <title>Whole genome sequence of Oryza granulata.</title>
        <authorList>
            <person name="Li W."/>
        </authorList>
    </citation>
    <scope>NUCLEOTIDE SEQUENCE [LARGE SCALE GENOMIC DNA]</scope>
    <source>
        <strain evidence="9">cv. Menghai</strain>
        <tissue evidence="8">Leaf</tissue>
    </source>
</reference>
<dbReference type="PANTHER" id="PTHR31674:SF47">
    <property type="entry name" value="B3 DOMAIN-CONTAINING PROTEIN OS10G0323000"/>
    <property type="match status" value="1"/>
</dbReference>
<dbReference type="InterPro" id="IPR015300">
    <property type="entry name" value="DNA-bd_pseudobarrel_sf"/>
</dbReference>
<evidence type="ECO:0000313" key="8">
    <source>
        <dbReference type="EMBL" id="KAF0914461.1"/>
    </source>
</evidence>
<dbReference type="InterPro" id="IPR003340">
    <property type="entry name" value="B3_DNA-bd"/>
</dbReference>
<dbReference type="OrthoDB" id="671850at2759"/>
<proteinExistence type="predicted"/>
<evidence type="ECO:0000256" key="4">
    <source>
        <dbReference type="ARBA" id="ARBA00023163"/>
    </source>
</evidence>
<name>A0A6G1DPZ1_9ORYZ</name>
<keyword evidence="2" id="KW-0805">Transcription regulation</keyword>
<feature type="region of interest" description="Disordered" evidence="6">
    <location>
        <begin position="111"/>
        <end position="142"/>
    </location>
</feature>
<keyword evidence="9" id="KW-1185">Reference proteome</keyword>
<dbReference type="AlphaFoldDB" id="A0A6G1DPZ1"/>
<evidence type="ECO:0000256" key="3">
    <source>
        <dbReference type="ARBA" id="ARBA00023125"/>
    </source>
</evidence>
<dbReference type="PANTHER" id="PTHR31674">
    <property type="entry name" value="B3 DOMAIN-CONTAINING PROTEIN REM-LIKE 3-RELATED"/>
    <property type="match status" value="1"/>
</dbReference>
<dbReference type="Gene3D" id="2.40.330.10">
    <property type="entry name" value="DNA-binding pseudobarrel domain"/>
    <property type="match status" value="2"/>
</dbReference>